<reference evidence="2" key="2">
    <citation type="journal article" date="2023" name="IMA Fungus">
        <title>Comparative genomic study of the Penicillium genus elucidates a diverse pangenome and 15 lateral gene transfer events.</title>
        <authorList>
            <person name="Petersen C."/>
            <person name="Sorensen T."/>
            <person name="Nielsen M.R."/>
            <person name="Sondergaard T.E."/>
            <person name="Sorensen J.L."/>
            <person name="Fitzpatrick D.A."/>
            <person name="Frisvad J.C."/>
            <person name="Nielsen K.L."/>
        </authorList>
    </citation>
    <scope>NUCLEOTIDE SEQUENCE</scope>
    <source>
        <strain evidence="2">IBT 29677</strain>
    </source>
</reference>
<dbReference type="EMBL" id="JAPZBU010000005">
    <property type="protein sequence ID" value="KAJ5403967.1"/>
    <property type="molecule type" value="Genomic_DNA"/>
</dbReference>
<evidence type="ECO:0000313" key="3">
    <source>
        <dbReference type="Proteomes" id="UP001147747"/>
    </source>
</evidence>
<accession>A0A9W9W5U9</accession>
<gene>
    <name evidence="2" type="ORF">N7509_003838</name>
</gene>
<feature type="compositionally biased region" description="Low complexity" evidence="1">
    <location>
        <begin position="316"/>
        <end position="326"/>
    </location>
</feature>
<dbReference type="RefSeq" id="XP_056491209.1">
    <property type="nucleotide sequence ID" value="XM_056628475.1"/>
</dbReference>
<keyword evidence="3" id="KW-1185">Reference proteome</keyword>
<dbReference type="GeneID" id="81367455"/>
<name>A0A9W9W5U9_9EURO</name>
<protein>
    <submittedName>
        <fullName evidence="2">Uncharacterized protein</fullName>
    </submittedName>
</protein>
<dbReference type="AlphaFoldDB" id="A0A9W9W5U9"/>
<feature type="region of interest" description="Disordered" evidence="1">
    <location>
        <begin position="311"/>
        <end position="342"/>
    </location>
</feature>
<sequence length="585" mass="65097">MSNDLWISLISTIDPTPDAMPAVLQSTIHLLESELVKARAALEEIQPHAPLFRIGDEVSVGAMEAYRQNLIGRAPDFYGARRLTPKELGFEPMVRELTPLEIIPTPAPIAQPAQPAPAPPRQAPLEEMLTNSLILDHMAPYLSVPSMMALASSSRLLHNMITHTPYLFRHLDLTRCRGAQLREPTNHENDTQTEDEFYSKPLRHIFISLERRSILQDVRTLVLDGLSVPADLVAEVILTDRFNVNILSIRECRNLNERKLMQAIQYSVRPTRPEGTPRVKGIYHFSPRHTAPRPVVRRRRYRDWWSDRVGNANTRSSSESSSNNSSDAEDEESTPVLKHQQNEWYSPTGKLYKHSIEEGWAQTIQKCEGIIAFDAILCRGTRHDVNNYTTVEGDENPPPPLTPEVAPMLGPAVATVALGPRGCDGCHSSPEGPAIWGQSDTGTGTGSGGDIQFPLLGPVPMHQSSVSFAKRPELRIPGKHPVLIARCTDCLTDRWCHRCNKWFCENCLENPQHVRANLSPHQTAISQDSVADIISFHRDYKEVSAKIAGNVDQPAHPASETANTHAKVAGVIIASSITRDAQPRW</sequence>
<organism evidence="2 3">
    <name type="scientific">Penicillium cosmopolitanum</name>
    <dbReference type="NCBI Taxonomy" id="1131564"/>
    <lineage>
        <taxon>Eukaryota</taxon>
        <taxon>Fungi</taxon>
        <taxon>Dikarya</taxon>
        <taxon>Ascomycota</taxon>
        <taxon>Pezizomycotina</taxon>
        <taxon>Eurotiomycetes</taxon>
        <taxon>Eurotiomycetidae</taxon>
        <taxon>Eurotiales</taxon>
        <taxon>Aspergillaceae</taxon>
        <taxon>Penicillium</taxon>
    </lineage>
</organism>
<reference evidence="2" key="1">
    <citation type="submission" date="2022-12" db="EMBL/GenBank/DDBJ databases">
        <authorList>
            <person name="Petersen C."/>
        </authorList>
    </citation>
    <scope>NUCLEOTIDE SEQUENCE</scope>
    <source>
        <strain evidence="2">IBT 29677</strain>
    </source>
</reference>
<dbReference type="OrthoDB" id="5345494at2759"/>
<proteinExistence type="predicted"/>
<evidence type="ECO:0000313" key="2">
    <source>
        <dbReference type="EMBL" id="KAJ5403967.1"/>
    </source>
</evidence>
<comment type="caution">
    <text evidence="2">The sequence shown here is derived from an EMBL/GenBank/DDBJ whole genome shotgun (WGS) entry which is preliminary data.</text>
</comment>
<evidence type="ECO:0000256" key="1">
    <source>
        <dbReference type="SAM" id="MobiDB-lite"/>
    </source>
</evidence>
<dbReference type="Proteomes" id="UP001147747">
    <property type="component" value="Unassembled WGS sequence"/>
</dbReference>